<comment type="caution">
    <text evidence="1">The sequence shown here is derived from an EMBL/GenBank/DDBJ whole genome shotgun (WGS) entry which is preliminary data.</text>
</comment>
<evidence type="ECO:0000313" key="2">
    <source>
        <dbReference type="Proteomes" id="UP000585638"/>
    </source>
</evidence>
<keyword evidence="2" id="KW-1185">Reference proteome</keyword>
<dbReference type="EMBL" id="JACHIR010000001">
    <property type="protein sequence ID" value="MBB5895020.1"/>
    <property type="molecule type" value="Genomic_DNA"/>
</dbReference>
<dbReference type="AlphaFoldDB" id="A0A7W9KLY7"/>
<gene>
    <name evidence="1" type="ORF">BJ998_006216</name>
</gene>
<name>A0A7W9KLY7_9PSEU</name>
<dbReference type="RefSeq" id="WP_184866857.1">
    <property type="nucleotide sequence ID" value="NZ_BAAAWY010000009.1"/>
</dbReference>
<proteinExistence type="predicted"/>
<dbReference type="Proteomes" id="UP000585638">
    <property type="component" value="Unassembled WGS sequence"/>
</dbReference>
<organism evidence="1 2">
    <name type="scientific">Kutzneria kofuensis</name>
    <dbReference type="NCBI Taxonomy" id="103725"/>
    <lineage>
        <taxon>Bacteria</taxon>
        <taxon>Bacillati</taxon>
        <taxon>Actinomycetota</taxon>
        <taxon>Actinomycetes</taxon>
        <taxon>Pseudonocardiales</taxon>
        <taxon>Pseudonocardiaceae</taxon>
        <taxon>Kutzneria</taxon>
    </lineage>
</organism>
<sequence length="127" mass="13968">MSPNFRHVAEQCVALVADKFSRRLDFTVDSLGILDSVCAELLTDGPLSEARLDLWWKLVGAYTGEVLIEAYGGSWSTHDQSPNPVVVIKGHTAMPFTIAERVLTGEPFKSLASFARAFPMILARSEQ</sequence>
<accession>A0A7W9KLY7</accession>
<protein>
    <recommendedName>
        <fullName evidence="3">DUF3806 domain-containing protein</fullName>
    </recommendedName>
</protein>
<evidence type="ECO:0000313" key="1">
    <source>
        <dbReference type="EMBL" id="MBB5895020.1"/>
    </source>
</evidence>
<reference evidence="1 2" key="1">
    <citation type="submission" date="2020-08" db="EMBL/GenBank/DDBJ databases">
        <title>Sequencing the genomes of 1000 actinobacteria strains.</title>
        <authorList>
            <person name="Klenk H.-P."/>
        </authorList>
    </citation>
    <scope>NUCLEOTIDE SEQUENCE [LARGE SCALE GENOMIC DNA]</scope>
    <source>
        <strain evidence="1 2">DSM 43851</strain>
    </source>
</reference>
<evidence type="ECO:0008006" key="3">
    <source>
        <dbReference type="Google" id="ProtNLM"/>
    </source>
</evidence>